<dbReference type="AlphaFoldDB" id="M5FSY2"/>
<dbReference type="OMA" id="EHINAYK"/>
<evidence type="ECO:0000313" key="1">
    <source>
        <dbReference type="EMBL" id="EJT98429.1"/>
    </source>
</evidence>
<accession>M5FSY2</accession>
<proteinExistence type="predicted"/>
<dbReference type="PANTHER" id="PTHR39398:SF1">
    <property type="entry name" value="CSN8_PSMD8_EIF3K DOMAIN-CONTAINING PROTEIN"/>
    <property type="match status" value="1"/>
</dbReference>
<organism evidence="1 2">
    <name type="scientific">Dacryopinax primogenitus (strain DJM 731)</name>
    <name type="common">Brown rot fungus</name>
    <dbReference type="NCBI Taxonomy" id="1858805"/>
    <lineage>
        <taxon>Eukaryota</taxon>
        <taxon>Fungi</taxon>
        <taxon>Dikarya</taxon>
        <taxon>Basidiomycota</taxon>
        <taxon>Agaricomycotina</taxon>
        <taxon>Dacrymycetes</taxon>
        <taxon>Dacrymycetales</taxon>
        <taxon>Dacrymycetaceae</taxon>
        <taxon>Dacryopinax</taxon>
    </lineage>
</organism>
<dbReference type="Gene3D" id="1.25.40.990">
    <property type="match status" value="1"/>
</dbReference>
<evidence type="ECO:0008006" key="3">
    <source>
        <dbReference type="Google" id="ProtNLM"/>
    </source>
</evidence>
<dbReference type="Proteomes" id="UP000030653">
    <property type="component" value="Unassembled WGS sequence"/>
</dbReference>
<name>M5FSY2_DACPD</name>
<gene>
    <name evidence="1" type="ORF">DACRYDRAFT_90977</name>
</gene>
<reference evidence="1 2" key="1">
    <citation type="journal article" date="2012" name="Science">
        <title>The Paleozoic origin of enzymatic lignin decomposition reconstructed from 31 fungal genomes.</title>
        <authorList>
            <person name="Floudas D."/>
            <person name="Binder M."/>
            <person name="Riley R."/>
            <person name="Barry K."/>
            <person name="Blanchette R.A."/>
            <person name="Henrissat B."/>
            <person name="Martinez A.T."/>
            <person name="Otillar R."/>
            <person name="Spatafora J.W."/>
            <person name="Yadav J.S."/>
            <person name="Aerts A."/>
            <person name="Benoit I."/>
            <person name="Boyd A."/>
            <person name="Carlson A."/>
            <person name="Copeland A."/>
            <person name="Coutinho P.M."/>
            <person name="de Vries R.P."/>
            <person name="Ferreira P."/>
            <person name="Findley K."/>
            <person name="Foster B."/>
            <person name="Gaskell J."/>
            <person name="Glotzer D."/>
            <person name="Gorecki P."/>
            <person name="Heitman J."/>
            <person name="Hesse C."/>
            <person name="Hori C."/>
            <person name="Igarashi K."/>
            <person name="Jurgens J.A."/>
            <person name="Kallen N."/>
            <person name="Kersten P."/>
            <person name="Kohler A."/>
            <person name="Kuees U."/>
            <person name="Kumar T.K.A."/>
            <person name="Kuo A."/>
            <person name="LaButti K."/>
            <person name="Larrondo L.F."/>
            <person name="Lindquist E."/>
            <person name="Ling A."/>
            <person name="Lombard V."/>
            <person name="Lucas S."/>
            <person name="Lundell T."/>
            <person name="Martin R."/>
            <person name="McLaughlin D.J."/>
            <person name="Morgenstern I."/>
            <person name="Morin E."/>
            <person name="Murat C."/>
            <person name="Nagy L.G."/>
            <person name="Nolan M."/>
            <person name="Ohm R.A."/>
            <person name="Patyshakuliyeva A."/>
            <person name="Rokas A."/>
            <person name="Ruiz-Duenas F.J."/>
            <person name="Sabat G."/>
            <person name="Salamov A."/>
            <person name="Samejima M."/>
            <person name="Schmutz J."/>
            <person name="Slot J.C."/>
            <person name="St John F."/>
            <person name="Stenlid J."/>
            <person name="Sun H."/>
            <person name="Sun S."/>
            <person name="Syed K."/>
            <person name="Tsang A."/>
            <person name="Wiebenga A."/>
            <person name="Young D."/>
            <person name="Pisabarro A."/>
            <person name="Eastwood D.C."/>
            <person name="Martin F."/>
            <person name="Cullen D."/>
            <person name="Grigoriev I.V."/>
            <person name="Hibbett D.S."/>
        </authorList>
    </citation>
    <scope>NUCLEOTIDE SEQUENCE [LARGE SCALE GENOMIC DNA]</scope>
    <source>
        <strain evidence="1 2">DJM-731 SS1</strain>
    </source>
</reference>
<protein>
    <recommendedName>
        <fullName evidence="3">CSN8/PSMD8/EIF3K domain-containing protein</fullName>
    </recommendedName>
</protein>
<dbReference type="EMBL" id="JH795873">
    <property type="protein sequence ID" value="EJT98429.1"/>
    <property type="molecule type" value="Genomic_DNA"/>
</dbReference>
<dbReference type="OrthoDB" id="2100128at2759"/>
<keyword evidence="2" id="KW-1185">Reference proteome</keyword>
<dbReference type="GeneID" id="63692048"/>
<dbReference type="HOGENOM" id="CLU_042182_1_0_1"/>
<dbReference type="STRING" id="1858805.M5FSY2"/>
<sequence length="307" mass="34974">MERLAMISRSGEGDSDNDTLKDYEVQQEFWEYIEEHINAYKVSNPFPPTLNDDSSSSLSSSQNETLTNILLMLRKLREGVLASHRVDSFAVGVYETSVSVAIYCQEDKALSSIFGRLVPELYDLHEDAELAAAFLYLLTTKPRGQKLSSPLRQRTPSRDDYTAVYLLHLLVTGYPSQRDFLLRSKVLLMRTSPHFQLVAATAANIRQGNYWALAQLVLHCLPTRNDLIQRMMVAILAKTRQRTWATLKVAYVQLQLDHRHWLCSALGFEKTTSVQKFMAERVKRGEVMEKEGKEPTWTIVKAAKGKT</sequence>
<dbReference type="PANTHER" id="PTHR39398">
    <property type="entry name" value="YALI0F14311P"/>
    <property type="match status" value="1"/>
</dbReference>
<evidence type="ECO:0000313" key="2">
    <source>
        <dbReference type="Proteomes" id="UP000030653"/>
    </source>
</evidence>
<dbReference type="RefSeq" id="XP_040625327.1">
    <property type="nucleotide sequence ID" value="XM_040776986.1"/>
</dbReference>